<dbReference type="Proteomes" id="UP000481037">
    <property type="component" value="Unassembled WGS sequence"/>
</dbReference>
<dbReference type="AlphaFoldDB" id="A0A6L5QRX0"/>
<sequence>MDEELEVTVDGVSYKVSELSEEAQLQVANVQFVDAQMAELNAKLAVYQTARNAYQHALQQLLPRTRQ</sequence>
<comment type="caution">
    <text evidence="1">The sequence shown here is derived from an EMBL/GenBank/DDBJ whole genome shotgun (WGS) entry which is preliminary data.</text>
</comment>
<protein>
    <submittedName>
        <fullName evidence="1">Uncharacterized protein</fullName>
    </submittedName>
</protein>
<dbReference type="RefSeq" id="WP_154370338.1">
    <property type="nucleotide sequence ID" value="NZ_WKJM01000037.1"/>
</dbReference>
<name>A0A6L5QRX0_9BURK</name>
<gene>
    <name evidence="1" type="ORF">GJ697_27465</name>
</gene>
<evidence type="ECO:0000313" key="1">
    <source>
        <dbReference type="EMBL" id="MRX11571.1"/>
    </source>
</evidence>
<reference evidence="1 2" key="1">
    <citation type="submission" date="2019-11" db="EMBL/GenBank/DDBJ databases">
        <title>Novel species isolated from a subtropical stream in China.</title>
        <authorList>
            <person name="Lu H."/>
        </authorList>
    </citation>
    <scope>NUCLEOTIDE SEQUENCE [LARGE SCALE GENOMIC DNA]</scope>
    <source>
        <strain evidence="1 2">FT25W</strain>
    </source>
</reference>
<keyword evidence="2" id="KW-1185">Reference proteome</keyword>
<proteinExistence type="predicted"/>
<accession>A0A6L5QRX0</accession>
<dbReference type="EMBL" id="WKJM01000037">
    <property type="protein sequence ID" value="MRX11571.1"/>
    <property type="molecule type" value="Genomic_DNA"/>
</dbReference>
<evidence type="ECO:0000313" key="2">
    <source>
        <dbReference type="Proteomes" id="UP000481037"/>
    </source>
</evidence>
<organism evidence="1 2">
    <name type="scientific">Duganella alba</name>
    <dbReference type="NCBI Taxonomy" id="2666081"/>
    <lineage>
        <taxon>Bacteria</taxon>
        <taxon>Pseudomonadati</taxon>
        <taxon>Pseudomonadota</taxon>
        <taxon>Betaproteobacteria</taxon>
        <taxon>Burkholderiales</taxon>
        <taxon>Oxalobacteraceae</taxon>
        <taxon>Telluria group</taxon>
        <taxon>Duganella</taxon>
    </lineage>
</organism>